<dbReference type="InterPro" id="IPR021309">
    <property type="entry name" value="YgaP-like_TM"/>
</dbReference>
<feature type="transmembrane region" description="Helical" evidence="1">
    <location>
        <begin position="46"/>
        <end position="67"/>
    </location>
</feature>
<protein>
    <recommendedName>
        <fullName evidence="2">Inner membrane protein YgaP-like transmembrane domain-containing protein</fullName>
    </recommendedName>
</protein>
<evidence type="ECO:0000313" key="3">
    <source>
        <dbReference type="EMBL" id="EAQ05817.1"/>
    </source>
</evidence>
<reference evidence="3 4" key="1">
    <citation type="submission" date="2006-01" db="EMBL/GenBank/DDBJ databases">
        <authorList>
            <person name="Hagstrom A."/>
            <person name="Ferriera S."/>
            <person name="Johnson J."/>
            <person name="Kravitz S."/>
            <person name="Halpern A."/>
            <person name="Remington K."/>
            <person name="Beeson K."/>
            <person name="Tran B."/>
            <person name="Rogers Y.-H."/>
            <person name="Friedman R."/>
            <person name="Venter J.C."/>
        </authorList>
    </citation>
    <scope>NUCLEOTIDE SEQUENCE [LARGE SCALE GENOMIC DNA]</scope>
    <source>
        <strain evidence="3 4">SKA53</strain>
    </source>
</reference>
<feature type="transmembrane region" description="Helical" evidence="1">
    <location>
        <begin position="73"/>
        <end position="98"/>
    </location>
</feature>
<evidence type="ECO:0000256" key="1">
    <source>
        <dbReference type="SAM" id="Phobius"/>
    </source>
</evidence>
<keyword evidence="1" id="KW-0812">Transmembrane</keyword>
<sequence>MWRGITADHWVCDNITDTGGAIALDLWQLEQGAFEMTVNVGDIDRMIRSTLGIVLLALPFIGGMAVFDSLLATILSVVVGLVMLGVAVTRSCPLYTVLGMRTCKV</sequence>
<dbReference type="EMBL" id="AAMS01000007">
    <property type="protein sequence ID" value="EAQ05817.1"/>
    <property type="molecule type" value="Genomic_DNA"/>
</dbReference>
<dbReference type="AlphaFoldDB" id="A3V817"/>
<comment type="caution">
    <text evidence="3">The sequence shown here is derived from an EMBL/GenBank/DDBJ whole genome shotgun (WGS) entry which is preliminary data.</text>
</comment>
<dbReference type="Proteomes" id="UP000004507">
    <property type="component" value="Unassembled WGS sequence"/>
</dbReference>
<keyword evidence="1" id="KW-1133">Transmembrane helix</keyword>
<keyword evidence="1" id="KW-0472">Membrane</keyword>
<name>A3V817_9RHOB</name>
<gene>
    <name evidence="3" type="ORF">SKA53_06922</name>
</gene>
<dbReference type="eggNOG" id="ENOG5033318">
    <property type="taxonomic scope" value="Bacteria"/>
</dbReference>
<proteinExistence type="predicted"/>
<keyword evidence="4" id="KW-1185">Reference proteome</keyword>
<feature type="domain" description="Inner membrane protein YgaP-like transmembrane" evidence="2">
    <location>
        <begin position="36"/>
        <end position="104"/>
    </location>
</feature>
<evidence type="ECO:0000313" key="4">
    <source>
        <dbReference type="Proteomes" id="UP000004507"/>
    </source>
</evidence>
<accession>A3V817</accession>
<dbReference type="HOGENOM" id="CLU_176022_4_1_5"/>
<evidence type="ECO:0000259" key="2">
    <source>
        <dbReference type="Pfam" id="PF11127"/>
    </source>
</evidence>
<organism evidence="3 4">
    <name type="scientific">Yoonia vestfoldensis SKA53</name>
    <dbReference type="NCBI Taxonomy" id="314232"/>
    <lineage>
        <taxon>Bacteria</taxon>
        <taxon>Pseudomonadati</taxon>
        <taxon>Pseudomonadota</taxon>
        <taxon>Alphaproteobacteria</taxon>
        <taxon>Rhodobacterales</taxon>
        <taxon>Paracoccaceae</taxon>
        <taxon>Yoonia</taxon>
    </lineage>
</organism>
<dbReference type="Pfam" id="PF11127">
    <property type="entry name" value="YgaP-like_TM"/>
    <property type="match status" value="1"/>
</dbReference>
<dbReference type="STRING" id="314232.SKA53_06922"/>